<proteinExistence type="inferred from homology"/>
<gene>
    <name evidence="8" type="ORF">J9B83_15360</name>
</gene>
<dbReference type="Pfam" id="PF00950">
    <property type="entry name" value="ABC-3"/>
    <property type="match status" value="1"/>
</dbReference>
<evidence type="ECO:0000313" key="9">
    <source>
        <dbReference type="Proteomes" id="UP000679722"/>
    </source>
</evidence>
<comment type="subcellular location">
    <subcellularLocation>
        <location evidence="6">Cell membrane</location>
        <topology evidence="6">Multi-pass membrane protein</topology>
    </subcellularLocation>
    <subcellularLocation>
        <location evidence="1">Membrane</location>
        <topology evidence="1">Multi-pass membrane protein</topology>
    </subcellularLocation>
</comment>
<dbReference type="InterPro" id="IPR001626">
    <property type="entry name" value="ABC_TroCD"/>
</dbReference>
<feature type="transmembrane region" description="Helical" evidence="7">
    <location>
        <begin position="52"/>
        <end position="69"/>
    </location>
</feature>
<keyword evidence="4 7" id="KW-1133">Transmembrane helix</keyword>
<dbReference type="InterPro" id="IPR037294">
    <property type="entry name" value="ABC_BtuC-like"/>
</dbReference>
<evidence type="ECO:0000256" key="6">
    <source>
        <dbReference type="RuleBase" id="RU003943"/>
    </source>
</evidence>
<protein>
    <submittedName>
        <fullName evidence="8">Metal ABC transporter permease</fullName>
    </submittedName>
</protein>
<organism evidence="8 9">
    <name type="scientific">Marinomonas vulgaris</name>
    <dbReference type="NCBI Taxonomy" id="2823372"/>
    <lineage>
        <taxon>Bacteria</taxon>
        <taxon>Pseudomonadati</taxon>
        <taxon>Pseudomonadota</taxon>
        <taxon>Gammaproteobacteria</taxon>
        <taxon>Oceanospirillales</taxon>
        <taxon>Oceanospirillaceae</taxon>
        <taxon>Marinomonas</taxon>
    </lineage>
</organism>
<evidence type="ECO:0000256" key="4">
    <source>
        <dbReference type="ARBA" id="ARBA00022989"/>
    </source>
</evidence>
<feature type="transmembrane region" description="Helical" evidence="7">
    <location>
        <begin position="12"/>
        <end position="32"/>
    </location>
</feature>
<evidence type="ECO:0000256" key="5">
    <source>
        <dbReference type="ARBA" id="ARBA00023136"/>
    </source>
</evidence>
<keyword evidence="3 6" id="KW-0812">Transmembrane</keyword>
<keyword evidence="9" id="KW-1185">Reference proteome</keyword>
<evidence type="ECO:0000256" key="7">
    <source>
        <dbReference type="SAM" id="Phobius"/>
    </source>
</evidence>
<keyword evidence="5 7" id="KW-0472">Membrane</keyword>
<evidence type="ECO:0000256" key="1">
    <source>
        <dbReference type="ARBA" id="ARBA00004141"/>
    </source>
</evidence>
<dbReference type="SUPFAM" id="SSF81345">
    <property type="entry name" value="ABC transporter involved in vitamin B12 uptake, BtuC"/>
    <property type="match status" value="1"/>
</dbReference>
<name>A0ABS5HHA7_9GAMM</name>
<evidence type="ECO:0000256" key="3">
    <source>
        <dbReference type="ARBA" id="ARBA00022692"/>
    </source>
</evidence>
<evidence type="ECO:0000256" key="2">
    <source>
        <dbReference type="ARBA" id="ARBA00008034"/>
    </source>
</evidence>
<dbReference type="EMBL" id="JAGSSV010000042">
    <property type="protein sequence ID" value="MBR7890274.1"/>
    <property type="molecule type" value="Genomic_DNA"/>
</dbReference>
<keyword evidence="6" id="KW-0813">Transport</keyword>
<sequence length="70" mass="7402">MVKSHSCEDAIIGAVWAIGMAIGIPFIAHTPGHSVQLISFLLGSILTTGPERFWMMAIGLSIVAVVLIVL</sequence>
<accession>A0ABS5HHA7</accession>
<evidence type="ECO:0000313" key="8">
    <source>
        <dbReference type="EMBL" id="MBR7890274.1"/>
    </source>
</evidence>
<dbReference type="Proteomes" id="UP000679722">
    <property type="component" value="Unassembled WGS sequence"/>
</dbReference>
<comment type="similarity">
    <text evidence="2 6">Belongs to the ABC-3 integral membrane protein family.</text>
</comment>
<comment type="caution">
    <text evidence="8">The sequence shown here is derived from an EMBL/GenBank/DDBJ whole genome shotgun (WGS) entry which is preliminary data.</text>
</comment>
<reference evidence="9" key="1">
    <citation type="submission" date="2023-07" db="EMBL/GenBank/DDBJ databases">
        <title>Marinomonas vulgaris A79, complete genome.</title>
        <authorList>
            <person name="Ying J.-J."/>
        </authorList>
    </citation>
    <scope>NUCLEOTIDE SEQUENCE [LARGE SCALE GENOMIC DNA]</scope>
    <source>
        <strain evidence="9">A79</strain>
    </source>
</reference>